<dbReference type="PANTHER" id="PTHR14330:SF2">
    <property type="entry name" value="A-KINASE-INTERACTING PROTEIN 1"/>
    <property type="match status" value="1"/>
</dbReference>
<sequence>MSQELAHFHTYGYDWTKCSLCRSTKQAVDTYNRSIKRKVDWPDISVVSEDPLSDDVIMTHQEALNNIVQLLGATTQCCKSYHTSKMRSAPSSPVSATDSIHYRRYHTPQICISSHRNNTAQITVSLPKGSYSIDKTDMDSQTQAVNNNKKSVLIKFSV</sequence>
<dbReference type="GO" id="GO:1901222">
    <property type="term" value="P:regulation of non-canonical NF-kappaB signal transduction"/>
    <property type="evidence" value="ECO:0007669"/>
    <property type="project" value="InterPro"/>
</dbReference>
<name>A0AAV7KAD8_9METZ</name>
<dbReference type="PANTHER" id="PTHR14330">
    <property type="entry name" value="A-KINASE-INTERACTING PROTEIN 1"/>
    <property type="match status" value="1"/>
</dbReference>
<comment type="caution">
    <text evidence="1">The sequence shown here is derived from an EMBL/GenBank/DDBJ whole genome shotgun (WGS) entry which is preliminary data.</text>
</comment>
<gene>
    <name evidence="1" type="ORF">LOD99_15821</name>
</gene>
<dbReference type="GO" id="GO:0005654">
    <property type="term" value="C:nucleoplasm"/>
    <property type="evidence" value="ECO:0007669"/>
    <property type="project" value="TreeGrafter"/>
</dbReference>
<organism evidence="1 2">
    <name type="scientific">Oopsacas minuta</name>
    <dbReference type="NCBI Taxonomy" id="111878"/>
    <lineage>
        <taxon>Eukaryota</taxon>
        <taxon>Metazoa</taxon>
        <taxon>Porifera</taxon>
        <taxon>Hexactinellida</taxon>
        <taxon>Hexasterophora</taxon>
        <taxon>Lyssacinosida</taxon>
        <taxon>Leucopsacidae</taxon>
        <taxon>Oopsacas</taxon>
    </lineage>
</organism>
<proteinExistence type="predicted"/>
<evidence type="ECO:0000313" key="2">
    <source>
        <dbReference type="Proteomes" id="UP001165289"/>
    </source>
</evidence>
<accession>A0AAV7KAD8</accession>
<dbReference type="InterPro" id="IPR033214">
    <property type="entry name" value="AKIP1"/>
</dbReference>
<reference evidence="1 2" key="1">
    <citation type="journal article" date="2023" name="BMC Biol.">
        <title>The compact genome of the sponge Oopsacas minuta (Hexactinellida) is lacking key metazoan core genes.</title>
        <authorList>
            <person name="Santini S."/>
            <person name="Schenkelaars Q."/>
            <person name="Jourda C."/>
            <person name="Duchesne M."/>
            <person name="Belahbib H."/>
            <person name="Rocher C."/>
            <person name="Selva M."/>
            <person name="Riesgo A."/>
            <person name="Vervoort M."/>
            <person name="Leys S.P."/>
            <person name="Kodjabachian L."/>
            <person name="Le Bivic A."/>
            <person name="Borchiellini C."/>
            <person name="Claverie J.M."/>
            <person name="Renard E."/>
        </authorList>
    </citation>
    <scope>NUCLEOTIDE SEQUENCE [LARGE SCALE GENOMIC DNA]</scope>
    <source>
        <strain evidence="1">SPO-2</strain>
    </source>
</reference>
<dbReference type="EMBL" id="JAKMXF010000110">
    <property type="protein sequence ID" value="KAI6658108.1"/>
    <property type="molecule type" value="Genomic_DNA"/>
</dbReference>
<evidence type="ECO:0000313" key="1">
    <source>
        <dbReference type="EMBL" id="KAI6658108.1"/>
    </source>
</evidence>
<protein>
    <submittedName>
        <fullName evidence="1">A-kinase-interacting protein 1</fullName>
    </submittedName>
</protein>
<keyword evidence="2" id="KW-1185">Reference proteome</keyword>
<dbReference type="Proteomes" id="UP001165289">
    <property type="component" value="Unassembled WGS sequence"/>
</dbReference>
<dbReference type="AlphaFoldDB" id="A0AAV7KAD8"/>